<feature type="compositionally biased region" description="Low complexity" evidence="1">
    <location>
        <begin position="823"/>
        <end position="843"/>
    </location>
</feature>
<sequence>MFGEAGVTCSAMTTWTTVPLLLTKCEYYAQCSEYETVEILKCPEGTLFDVSVVGCNWKDVVDCPVVPTVSPVMPPEPTANPTSSPAQPTMSPTINVDIFDRLTERRSDLEDVVFRSYARTSDGTEDGAYYPSYWYQYQDFYGLANIAAFLGHAMSESIRYDACDEFHWEYKGGRTIDDGGEDGNNGTSTTSGGGGTGNNATDGMDGTSGMGRRYAISNSCGQNYQNYQEYSCPPDEVYMQCEVDTNMILQATTGLIYHNAPPPLYCMPRTTSVPYTGYWDVDVGLELSTYPYENTYGRTDVEGCCYWGRGAIMSRGICSLGKINHYLGKGGYDNGKVNARYPTTDFCAFPEAICASPESREMRWVTSMFEWAERVQSYTDPISGWNYISELKKFVDGGLVDMEFLRATSGILTMGCHDPPCAGSDVKLNGGFGSGSVYRDGERETNFQNALIALDAGGEDALLRGLLGYFKDREDVMATQILLSQTPQGKLYPSYRYQLSDFLSALTYISETGIGGRKFYTGDSRVPGGLRYGVVNAVMFLAQAYKESIQYDACDENNWEMVNDLFPLSNACGQLGMSYQDMSCGEEEAYMECPVKANMEQVALTNAGWFQAPAPLKCGPRSKFPTTGFWDYNLGKENNADAYANARGRVDVEGCCWWGRGVMQTRGVCMYGKLNHFLGKRATDDGRDALYPEIDFCEFPQGVCSSYDTYGGELQWMVGFFEWADRIQTYDVDGWNYIEKLKEFADGGYKDFSFVDSVSGVLNLGCHNPPCSGFNNNAANPHNMRDRNDIFQRFLNHLQVERTFRPPPKPTPMPSPAPTEADIPITEAPTEPESPTEYPTISPAPTGFMGRPPTTTVDDIFLTMDDPKTENRLGEMVLLSEHPSGEIWPSYLYTWRGFKMALRKMTSGKGPGEKNFFFIGDGVSAKSVEYGLVNIAAFMAHAVTESIYYDACDENSWEMVDFRYPLSNSCGQQGLSYQDEVCEKEEDKGMECEVDPDMEIHGVTHAHWVGAPPPMYCGNRQVGYWDHRTGLEENVPPFKNKAGRSDVKGCCWWGRGVLQVRGVCNYGKLNYWLGARAAAEKRNSLYPDIDFCKNPGAICSDRRAPELRWVTGMFHWVQTVQRSRLSNYFPTLKTFVDAGDYADDLFISMVNNMLGGTPDDISKRTDAFFNVLRAFNLILVEGDYEDAPVLTFCGVDYDDAGTKCTPCETNKDCSGMELCHVNVTACDVMVNGFNNTLADESTNATAAILNGVNDELANATIANENATVAIANNSVPNTNTIAADTADDPTTQSSNTTNTGAVEAPIIPMTLPISSSTNFCGETWGDALTKCAKRCPTGTDTECDPGEYCFSDITVCNSLAQVNAISNYCGVNWFDAHSKCSKPCPWGLDAECTPPESCFSNIYC</sequence>
<keyword evidence="4" id="KW-1185">Reference proteome</keyword>
<dbReference type="InterPro" id="IPR002557">
    <property type="entry name" value="Chitin-bd_dom"/>
</dbReference>
<dbReference type="Gene3D" id="2.170.140.10">
    <property type="entry name" value="Chitin binding domain"/>
    <property type="match status" value="1"/>
</dbReference>
<dbReference type="Pfam" id="PF01607">
    <property type="entry name" value="CBM_14"/>
    <property type="match status" value="1"/>
</dbReference>
<dbReference type="SUPFAM" id="SSF57625">
    <property type="entry name" value="Invertebrate chitin-binding proteins"/>
    <property type="match status" value="1"/>
</dbReference>
<feature type="region of interest" description="Disordered" evidence="1">
    <location>
        <begin position="803"/>
        <end position="852"/>
    </location>
</feature>
<protein>
    <recommendedName>
        <fullName evidence="2">Chitin-binding type-2 domain-containing protein</fullName>
    </recommendedName>
</protein>
<evidence type="ECO:0000313" key="4">
    <source>
        <dbReference type="Proteomes" id="UP001530377"/>
    </source>
</evidence>
<name>A0ABD3R4X4_9STRA</name>
<dbReference type="SMART" id="SM00494">
    <property type="entry name" value="ChtBD2"/>
    <property type="match status" value="1"/>
</dbReference>
<evidence type="ECO:0000313" key="3">
    <source>
        <dbReference type="EMBL" id="KAL3806166.1"/>
    </source>
</evidence>
<dbReference type="InterPro" id="IPR036508">
    <property type="entry name" value="Chitin-bd_dom_sf"/>
</dbReference>
<feature type="domain" description="Chitin-binding type-2" evidence="2">
    <location>
        <begin position="6"/>
        <end position="65"/>
    </location>
</feature>
<proteinExistence type="predicted"/>
<accession>A0ABD3R4X4</accession>
<gene>
    <name evidence="3" type="ORF">ACHAXA_004495</name>
</gene>
<dbReference type="Proteomes" id="UP001530377">
    <property type="component" value="Unassembled WGS sequence"/>
</dbReference>
<evidence type="ECO:0000256" key="1">
    <source>
        <dbReference type="SAM" id="MobiDB-lite"/>
    </source>
</evidence>
<dbReference type="Gene3D" id="1.10.530.10">
    <property type="match status" value="1"/>
</dbReference>
<feature type="compositionally biased region" description="Pro residues" evidence="1">
    <location>
        <begin position="805"/>
        <end position="817"/>
    </location>
</feature>
<reference evidence="3 4" key="1">
    <citation type="submission" date="2024-10" db="EMBL/GenBank/DDBJ databases">
        <title>Updated reference genomes for cyclostephanoid diatoms.</title>
        <authorList>
            <person name="Roberts W.R."/>
            <person name="Alverson A.J."/>
        </authorList>
    </citation>
    <scope>NUCLEOTIDE SEQUENCE [LARGE SCALE GENOMIC DNA]</scope>
    <source>
        <strain evidence="3 4">AJA228-03</strain>
    </source>
</reference>
<dbReference type="PANTHER" id="PTHR21113">
    <property type="entry name" value="AGAP001705-PA"/>
    <property type="match status" value="1"/>
</dbReference>
<dbReference type="PANTHER" id="PTHR21113:SF4">
    <property type="entry name" value="CHITIN-BINDING TYPE-4 DOMAIN-CONTAINING PROTEIN"/>
    <property type="match status" value="1"/>
</dbReference>
<comment type="caution">
    <text evidence="3">The sequence shown here is derived from an EMBL/GenBank/DDBJ whole genome shotgun (WGS) entry which is preliminary data.</text>
</comment>
<feature type="region of interest" description="Disordered" evidence="1">
    <location>
        <begin position="174"/>
        <end position="204"/>
    </location>
</feature>
<dbReference type="EMBL" id="JALLPB020000875">
    <property type="protein sequence ID" value="KAL3806166.1"/>
    <property type="molecule type" value="Genomic_DNA"/>
</dbReference>
<organism evidence="3 4">
    <name type="scientific">Cyclostephanos tholiformis</name>
    <dbReference type="NCBI Taxonomy" id="382380"/>
    <lineage>
        <taxon>Eukaryota</taxon>
        <taxon>Sar</taxon>
        <taxon>Stramenopiles</taxon>
        <taxon>Ochrophyta</taxon>
        <taxon>Bacillariophyta</taxon>
        <taxon>Coscinodiscophyceae</taxon>
        <taxon>Thalassiosirophycidae</taxon>
        <taxon>Stephanodiscales</taxon>
        <taxon>Stephanodiscaceae</taxon>
        <taxon>Cyclostephanos</taxon>
    </lineage>
</organism>
<dbReference type="PROSITE" id="PS50940">
    <property type="entry name" value="CHIT_BIND_II"/>
    <property type="match status" value="1"/>
</dbReference>
<evidence type="ECO:0000259" key="2">
    <source>
        <dbReference type="PROSITE" id="PS50940"/>
    </source>
</evidence>